<dbReference type="Proteomes" id="UP000634136">
    <property type="component" value="Unassembled WGS sequence"/>
</dbReference>
<comment type="caution">
    <text evidence="2">The sequence shown here is derived from an EMBL/GenBank/DDBJ whole genome shotgun (WGS) entry which is preliminary data.</text>
</comment>
<evidence type="ECO:0000259" key="1">
    <source>
        <dbReference type="Pfam" id="PF22936"/>
    </source>
</evidence>
<name>A0A834WLG9_9FABA</name>
<dbReference type="EMBL" id="JAAIUW010000006">
    <property type="protein sequence ID" value="KAF7827437.1"/>
    <property type="molecule type" value="Genomic_DNA"/>
</dbReference>
<protein>
    <submittedName>
        <fullName evidence="2">Retrovirus-related Pol polyprotein from transposon TNT 1-94</fullName>
    </submittedName>
</protein>
<gene>
    <name evidence="2" type="ORF">G2W53_018601</name>
</gene>
<evidence type="ECO:0000313" key="3">
    <source>
        <dbReference type="Proteomes" id="UP000634136"/>
    </source>
</evidence>
<evidence type="ECO:0000313" key="2">
    <source>
        <dbReference type="EMBL" id="KAF7827437.1"/>
    </source>
</evidence>
<sequence>MSSRNTIVFGTMTSTVDSQNQIEFLQKLFGQSSTSSGKLSTGHIAQSVKIGDKTMVKVSGIGYGKISVNLTLLNVLHVPTLTCNLLSVSKLTLDNHYAANFTSHGCSFQDLASGKMIGSAEECNGLYLLGPTIFQVSIKSFLVSLVFPIFYCV</sequence>
<dbReference type="InterPro" id="IPR054722">
    <property type="entry name" value="PolX-like_BBD"/>
</dbReference>
<proteinExistence type="predicted"/>
<dbReference type="Pfam" id="PF22936">
    <property type="entry name" value="Pol_BBD"/>
    <property type="match status" value="1"/>
</dbReference>
<accession>A0A834WLG9</accession>
<feature type="domain" description="Retrovirus-related Pol polyprotein from transposon TNT 1-94-like beta-barrel" evidence="1">
    <location>
        <begin position="46"/>
        <end position="92"/>
    </location>
</feature>
<dbReference type="AlphaFoldDB" id="A0A834WLG9"/>
<reference evidence="2" key="1">
    <citation type="submission" date="2020-09" db="EMBL/GenBank/DDBJ databases">
        <title>Genome-Enabled Discovery of Anthraquinone Biosynthesis in Senna tora.</title>
        <authorList>
            <person name="Kang S.-H."/>
            <person name="Pandey R.P."/>
            <person name="Lee C.-M."/>
            <person name="Sim J.-S."/>
            <person name="Jeong J.-T."/>
            <person name="Choi B.-S."/>
            <person name="Jung M."/>
            <person name="Ginzburg D."/>
            <person name="Zhao K."/>
            <person name="Won S.Y."/>
            <person name="Oh T.-J."/>
            <person name="Yu Y."/>
            <person name="Kim N.-H."/>
            <person name="Lee O.R."/>
            <person name="Lee T.-H."/>
            <person name="Bashyal P."/>
            <person name="Kim T.-S."/>
            <person name="Lee W.-H."/>
            <person name="Kawkins C."/>
            <person name="Kim C.-K."/>
            <person name="Kim J.S."/>
            <person name="Ahn B.O."/>
            <person name="Rhee S.Y."/>
            <person name="Sohng J.K."/>
        </authorList>
    </citation>
    <scope>NUCLEOTIDE SEQUENCE</scope>
    <source>
        <tissue evidence="2">Leaf</tissue>
    </source>
</reference>
<keyword evidence="3" id="KW-1185">Reference proteome</keyword>
<dbReference type="OrthoDB" id="1938972at2759"/>
<organism evidence="2 3">
    <name type="scientific">Senna tora</name>
    <dbReference type="NCBI Taxonomy" id="362788"/>
    <lineage>
        <taxon>Eukaryota</taxon>
        <taxon>Viridiplantae</taxon>
        <taxon>Streptophyta</taxon>
        <taxon>Embryophyta</taxon>
        <taxon>Tracheophyta</taxon>
        <taxon>Spermatophyta</taxon>
        <taxon>Magnoliopsida</taxon>
        <taxon>eudicotyledons</taxon>
        <taxon>Gunneridae</taxon>
        <taxon>Pentapetalae</taxon>
        <taxon>rosids</taxon>
        <taxon>fabids</taxon>
        <taxon>Fabales</taxon>
        <taxon>Fabaceae</taxon>
        <taxon>Caesalpinioideae</taxon>
        <taxon>Cassia clade</taxon>
        <taxon>Senna</taxon>
    </lineage>
</organism>